<protein>
    <submittedName>
        <fullName evidence="1">Uncharacterized protein</fullName>
    </submittedName>
</protein>
<dbReference type="AlphaFoldDB" id="A0A016SBD2"/>
<organism evidence="1 2">
    <name type="scientific">Ancylostoma ceylanicum</name>
    <dbReference type="NCBI Taxonomy" id="53326"/>
    <lineage>
        <taxon>Eukaryota</taxon>
        <taxon>Metazoa</taxon>
        <taxon>Ecdysozoa</taxon>
        <taxon>Nematoda</taxon>
        <taxon>Chromadorea</taxon>
        <taxon>Rhabditida</taxon>
        <taxon>Rhabditina</taxon>
        <taxon>Rhabditomorpha</taxon>
        <taxon>Strongyloidea</taxon>
        <taxon>Ancylostomatidae</taxon>
        <taxon>Ancylostomatinae</taxon>
        <taxon>Ancylostoma</taxon>
    </lineage>
</organism>
<proteinExistence type="predicted"/>
<dbReference type="EMBL" id="JARK01001596">
    <property type="protein sequence ID" value="EYB87574.1"/>
    <property type="molecule type" value="Genomic_DNA"/>
</dbReference>
<sequence>MGRLESTRSEECKGARVSDIGEVCRWRVRKRTIDRLRRYPEPVHTVSVDYLAHCLNLVALKENAIAVSIMCRSPTRSDNKRCVSILVGRIPARIDTHL</sequence>
<evidence type="ECO:0000313" key="1">
    <source>
        <dbReference type="EMBL" id="EYB87574.1"/>
    </source>
</evidence>
<reference evidence="2" key="1">
    <citation type="journal article" date="2015" name="Nat. Genet.">
        <title>The genome and transcriptome of the zoonotic hookworm Ancylostoma ceylanicum identify infection-specific gene families.</title>
        <authorList>
            <person name="Schwarz E.M."/>
            <person name="Hu Y."/>
            <person name="Antoshechkin I."/>
            <person name="Miller M.M."/>
            <person name="Sternberg P.W."/>
            <person name="Aroian R.V."/>
        </authorList>
    </citation>
    <scope>NUCLEOTIDE SEQUENCE</scope>
    <source>
        <strain evidence="2">HY135</strain>
    </source>
</reference>
<dbReference type="Proteomes" id="UP000024635">
    <property type="component" value="Unassembled WGS sequence"/>
</dbReference>
<name>A0A016SBD2_9BILA</name>
<evidence type="ECO:0000313" key="2">
    <source>
        <dbReference type="Proteomes" id="UP000024635"/>
    </source>
</evidence>
<accession>A0A016SBD2</accession>
<gene>
    <name evidence="1" type="primary">Acey_s0260.g521</name>
    <name evidence="1" type="ORF">Y032_0260g521</name>
</gene>
<keyword evidence="2" id="KW-1185">Reference proteome</keyword>
<comment type="caution">
    <text evidence="1">The sequence shown here is derived from an EMBL/GenBank/DDBJ whole genome shotgun (WGS) entry which is preliminary data.</text>
</comment>